<accession>A0ACC1A913</accession>
<dbReference type="EMBL" id="CM047907">
    <property type="protein sequence ID" value="KAJ0083455.1"/>
    <property type="molecule type" value="Genomic_DNA"/>
</dbReference>
<organism evidence="1 2">
    <name type="scientific">Pistacia atlantica</name>
    <dbReference type="NCBI Taxonomy" id="434234"/>
    <lineage>
        <taxon>Eukaryota</taxon>
        <taxon>Viridiplantae</taxon>
        <taxon>Streptophyta</taxon>
        <taxon>Embryophyta</taxon>
        <taxon>Tracheophyta</taxon>
        <taxon>Spermatophyta</taxon>
        <taxon>Magnoliopsida</taxon>
        <taxon>eudicotyledons</taxon>
        <taxon>Gunneridae</taxon>
        <taxon>Pentapetalae</taxon>
        <taxon>rosids</taxon>
        <taxon>malvids</taxon>
        <taxon>Sapindales</taxon>
        <taxon>Anacardiaceae</taxon>
        <taxon>Pistacia</taxon>
    </lineage>
</organism>
<gene>
    <name evidence="1" type="ORF">Patl1_29503</name>
</gene>
<evidence type="ECO:0000313" key="1">
    <source>
        <dbReference type="EMBL" id="KAJ0083455.1"/>
    </source>
</evidence>
<comment type="caution">
    <text evidence="1">The sequence shown here is derived from an EMBL/GenBank/DDBJ whole genome shotgun (WGS) entry which is preliminary data.</text>
</comment>
<reference evidence="2" key="1">
    <citation type="journal article" date="2023" name="G3 (Bethesda)">
        <title>Genome assembly and association tests identify interacting loci associated with vigor, precocity, and sex in interspecific pistachio rootstocks.</title>
        <authorList>
            <person name="Palmer W."/>
            <person name="Jacygrad E."/>
            <person name="Sagayaradj S."/>
            <person name="Cavanaugh K."/>
            <person name="Han R."/>
            <person name="Bertier L."/>
            <person name="Beede B."/>
            <person name="Kafkas S."/>
            <person name="Golino D."/>
            <person name="Preece J."/>
            <person name="Michelmore R."/>
        </authorList>
    </citation>
    <scope>NUCLEOTIDE SEQUENCE [LARGE SCALE GENOMIC DNA]</scope>
</reference>
<sequence>MGSMTSDDEASDQQSERCGSYSLSADVSESESCSSSFSYLRFDAEGASSSLTSSPRPVSKEKNPMGKRNISTPVDDQPSPRLASDAETYAEKTSTEVESGLQSDDSLVPDTGNYFATNISAMGSRNLDYYQITVCFMDQRNIFAPITSSMAQSQLLPNHSLGFDPRYKFPDDNSPMVQPQLQSNHSKEFDPRNHFVPNTSSMLLPHQNLDSLMVRMNMLVRPQLLSNHNMVFDAMNHSAPCTSSMQVEPQLLSNQNMGFDPINHSASITSSMEHPQPVAELFAQFTAIFGRFMEGLKMPGLHKGISRINILKKQLDKTLPTDNINTFMDEQSVDIPLDLN</sequence>
<proteinExistence type="predicted"/>
<name>A0ACC1A913_9ROSI</name>
<dbReference type="Proteomes" id="UP001164250">
    <property type="component" value="Chromosome 11"/>
</dbReference>
<protein>
    <submittedName>
        <fullName evidence="1">Uncharacterized protein</fullName>
    </submittedName>
</protein>
<keyword evidence="2" id="KW-1185">Reference proteome</keyword>
<evidence type="ECO:0000313" key="2">
    <source>
        <dbReference type="Proteomes" id="UP001164250"/>
    </source>
</evidence>